<dbReference type="InterPro" id="IPR003730">
    <property type="entry name" value="Cu_polyphenol_OxRdtase"/>
</dbReference>
<dbReference type="SUPFAM" id="SSF64438">
    <property type="entry name" value="CNF1/YfiH-like putative cysteine hydrolases"/>
    <property type="match status" value="1"/>
</dbReference>
<comment type="catalytic activity">
    <reaction evidence="1">
        <text>inosine + phosphate = alpha-D-ribose 1-phosphate + hypoxanthine</text>
        <dbReference type="Rhea" id="RHEA:27646"/>
        <dbReference type="ChEBI" id="CHEBI:17368"/>
        <dbReference type="ChEBI" id="CHEBI:17596"/>
        <dbReference type="ChEBI" id="CHEBI:43474"/>
        <dbReference type="ChEBI" id="CHEBI:57720"/>
        <dbReference type="EC" id="2.4.2.1"/>
    </reaction>
    <physiologicalReaction direction="left-to-right" evidence="1">
        <dbReference type="Rhea" id="RHEA:27647"/>
    </physiologicalReaction>
</comment>
<reference evidence="11" key="1">
    <citation type="submission" date="2017-09" db="EMBL/GenBank/DDBJ databases">
        <title>Depth-based differentiation of microbial function through sediment-hosted aquifers and enrichment of novel symbionts in the deep terrestrial subsurface.</title>
        <authorList>
            <person name="Probst A.J."/>
            <person name="Ladd B."/>
            <person name="Jarett J.K."/>
            <person name="Geller-Mcgrath D.E."/>
            <person name="Sieber C.M.K."/>
            <person name="Emerson J.B."/>
            <person name="Anantharaman K."/>
            <person name="Thomas B.C."/>
            <person name="Malmstrom R."/>
            <person name="Stieglmeier M."/>
            <person name="Klingl A."/>
            <person name="Woyke T."/>
            <person name="Ryan C.M."/>
            <person name="Banfield J.F."/>
        </authorList>
    </citation>
    <scope>NUCLEOTIDE SEQUENCE [LARGE SCALE GENOMIC DNA]</scope>
</reference>
<dbReference type="AlphaFoldDB" id="A0A2M7EJ43"/>
<comment type="similarity">
    <text evidence="2">Belongs to the purine nucleoside phosphorylase YfiH/LACC1 family.</text>
</comment>
<evidence type="ECO:0000256" key="4">
    <source>
        <dbReference type="ARBA" id="ARBA00022723"/>
    </source>
</evidence>
<evidence type="ECO:0000256" key="7">
    <source>
        <dbReference type="ARBA" id="ARBA00047989"/>
    </source>
</evidence>
<dbReference type="Proteomes" id="UP000228762">
    <property type="component" value="Unassembled WGS sequence"/>
</dbReference>
<evidence type="ECO:0000256" key="2">
    <source>
        <dbReference type="ARBA" id="ARBA00007353"/>
    </source>
</evidence>
<evidence type="ECO:0000256" key="8">
    <source>
        <dbReference type="ARBA" id="ARBA00048968"/>
    </source>
</evidence>
<dbReference type="EMBL" id="PFEV01000212">
    <property type="protein sequence ID" value="PIV70582.1"/>
    <property type="molecule type" value="Genomic_DNA"/>
</dbReference>
<keyword evidence="4" id="KW-0479">Metal-binding</keyword>
<name>A0A2M7EJ43_9BACT</name>
<evidence type="ECO:0000256" key="6">
    <source>
        <dbReference type="ARBA" id="ARBA00022833"/>
    </source>
</evidence>
<evidence type="ECO:0000313" key="10">
    <source>
        <dbReference type="EMBL" id="PIV70582.1"/>
    </source>
</evidence>
<keyword evidence="3" id="KW-0808">Transferase</keyword>
<keyword evidence="5" id="KW-0378">Hydrolase</keyword>
<comment type="catalytic activity">
    <reaction evidence="9">
        <text>S-methyl-5'-thioadenosine + phosphate = 5-(methylsulfanyl)-alpha-D-ribose 1-phosphate + adenine</text>
        <dbReference type="Rhea" id="RHEA:11852"/>
        <dbReference type="ChEBI" id="CHEBI:16708"/>
        <dbReference type="ChEBI" id="CHEBI:17509"/>
        <dbReference type="ChEBI" id="CHEBI:43474"/>
        <dbReference type="ChEBI" id="CHEBI:58533"/>
        <dbReference type="EC" id="2.4.2.28"/>
    </reaction>
    <physiologicalReaction direction="left-to-right" evidence="9">
        <dbReference type="Rhea" id="RHEA:11853"/>
    </physiologicalReaction>
</comment>
<dbReference type="PANTHER" id="PTHR30616">
    <property type="entry name" value="UNCHARACTERIZED PROTEIN YFIH"/>
    <property type="match status" value="1"/>
</dbReference>
<gene>
    <name evidence="10" type="ORF">COW57_04605</name>
</gene>
<evidence type="ECO:0000256" key="5">
    <source>
        <dbReference type="ARBA" id="ARBA00022801"/>
    </source>
</evidence>
<proteinExistence type="inferred from homology"/>
<evidence type="ECO:0000256" key="9">
    <source>
        <dbReference type="ARBA" id="ARBA00049893"/>
    </source>
</evidence>
<dbReference type="PANTHER" id="PTHR30616:SF2">
    <property type="entry name" value="PURINE NUCLEOSIDE PHOSPHORYLASE LACC1"/>
    <property type="match status" value="1"/>
</dbReference>
<protein>
    <recommendedName>
        <fullName evidence="12">Laccase domain-containing protein</fullName>
    </recommendedName>
</protein>
<dbReference type="GO" id="GO:0017061">
    <property type="term" value="F:S-methyl-5-thioadenosine phosphorylase activity"/>
    <property type="evidence" value="ECO:0007669"/>
    <property type="project" value="UniProtKB-EC"/>
</dbReference>
<dbReference type="InterPro" id="IPR011324">
    <property type="entry name" value="Cytotoxic_necrot_fac-like_cat"/>
</dbReference>
<dbReference type="Pfam" id="PF02578">
    <property type="entry name" value="Cu-oxidase_4"/>
    <property type="match status" value="1"/>
</dbReference>
<accession>A0A2M7EJ43</accession>
<dbReference type="GO" id="GO:0016787">
    <property type="term" value="F:hydrolase activity"/>
    <property type="evidence" value="ECO:0007669"/>
    <property type="project" value="UniProtKB-KW"/>
</dbReference>
<dbReference type="InterPro" id="IPR038371">
    <property type="entry name" value="Cu_polyphenol_OxRdtase_sf"/>
</dbReference>
<evidence type="ECO:0000313" key="11">
    <source>
        <dbReference type="Proteomes" id="UP000228762"/>
    </source>
</evidence>
<dbReference type="GO" id="GO:0005507">
    <property type="term" value="F:copper ion binding"/>
    <property type="evidence" value="ECO:0007669"/>
    <property type="project" value="TreeGrafter"/>
</dbReference>
<comment type="catalytic activity">
    <reaction evidence="7">
        <text>adenosine + H2O + H(+) = inosine + NH4(+)</text>
        <dbReference type="Rhea" id="RHEA:24408"/>
        <dbReference type="ChEBI" id="CHEBI:15377"/>
        <dbReference type="ChEBI" id="CHEBI:15378"/>
        <dbReference type="ChEBI" id="CHEBI:16335"/>
        <dbReference type="ChEBI" id="CHEBI:17596"/>
        <dbReference type="ChEBI" id="CHEBI:28938"/>
        <dbReference type="EC" id="3.5.4.4"/>
    </reaction>
    <physiologicalReaction direction="left-to-right" evidence="7">
        <dbReference type="Rhea" id="RHEA:24409"/>
    </physiologicalReaction>
</comment>
<comment type="caution">
    <text evidence="10">The sequence shown here is derived from an EMBL/GenBank/DDBJ whole genome shotgun (WGS) entry which is preliminary data.</text>
</comment>
<comment type="catalytic activity">
    <reaction evidence="8">
        <text>adenosine + phosphate = alpha-D-ribose 1-phosphate + adenine</text>
        <dbReference type="Rhea" id="RHEA:27642"/>
        <dbReference type="ChEBI" id="CHEBI:16335"/>
        <dbReference type="ChEBI" id="CHEBI:16708"/>
        <dbReference type="ChEBI" id="CHEBI:43474"/>
        <dbReference type="ChEBI" id="CHEBI:57720"/>
        <dbReference type="EC" id="2.4.2.1"/>
    </reaction>
    <physiologicalReaction direction="left-to-right" evidence="8">
        <dbReference type="Rhea" id="RHEA:27643"/>
    </physiologicalReaction>
</comment>
<evidence type="ECO:0008006" key="12">
    <source>
        <dbReference type="Google" id="ProtNLM"/>
    </source>
</evidence>
<keyword evidence="6" id="KW-0862">Zinc</keyword>
<organism evidence="10 11">
    <name type="scientific">Candidatus Roizmanbacteria bacterium CG17_big_fil_post_rev_8_21_14_2_50_39_7</name>
    <dbReference type="NCBI Taxonomy" id="1974858"/>
    <lineage>
        <taxon>Bacteria</taxon>
        <taxon>Candidatus Roizmaniibacteriota</taxon>
    </lineage>
</organism>
<sequence length="146" mass="16243">MKKVSVGEDRNTRGAIKIAFNPMFTYYPEQNSISSSLLSSIVSGFTTRDSGDMRKIQTVKDFFKENEITPRKIVLLEQIHSINVSVPDTLHLGDVEILEESDGVITKEKGVAISVHTADCVPILFYDPVEYIIGASHQGWRGSVKN</sequence>
<evidence type="ECO:0000256" key="3">
    <source>
        <dbReference type="ARBA" id="ARBA00022679"/>
    </source>
</evidence>
<evidence type="ECO:0000256" key="1">
    <source>
        <dbReference type="ARBA" id="ARBA00000553"/>
    </source>
</evidence>
<feature type="non-terminal residue" evidence="10">
    <location>
        <position position="146"/>
    </location>
</feature>
<dbReference type="Gene3D" id="3.60.140.10">
    <property type="entry name" value="CNF1/YfiH-like putative cysteine hydrolases"/>
    <property type="match status" value="1"/>
</dbReference>